<organism evidence="2 3">
    <name type="scientific">Epilithonimonas hungarica</name>
    <dbReference type="NCBI Taxonomy" id="454006"/>
    <lineage>
        <taxon>Bacteria</taxon>
        <taxon>Pseudomonadati</taxon>
        <taxon>Bacteroidota</taxon>
        <taxon>Flavobacteriia</taxon>
        <taxon>Flavobacteriales</taxon>
        <taxon>Weeksellaceae</taxon>
        <taxon>Chryseobacterium group</taxon>
        <taxon>Epilithonimonas</taxon>
    </lineage>
</organism>
<gene>
    <name evidence="2" type="ORF">SAMN05421825_1036</name>
</gene>
<keyword evidence="1" id="KW-0472">Membrane</keyword>
<protein>
    <submittedName>
        <fullName evidence="2">Uncharacterized protein</fullName>
    </submittedName>
</protein>
<evidence type="ECO:0000313" key="3">
    <source>
        <dbReference type="Proteomes" id="UP000199203"/>
    </source>
</evidence>
<reference evidence="3" key="1">
    <citation type="submission" date="2016-10" db="EMBL/GenBank/DDBJ databases">
        <authorList>
            <person name="Varghese N."/>
            <person name="Submissions S."/>
        </authorList>
    </citation>
    <scope>NUCLEOTIDE SEQUENCE [LARGE SCALE GENOMIC DNA]</scope>
    <source>
        <strain evidence="3">DSM 19684</strain>
    </source>
</reference>
<evidence type="ECO:0000313" key="2">
    <source>
        <dbReference type="EMBL" id="SDF09985.1"/>
    </source>
</evidence>
<dbReference type="EMBL" id="FNBH01000001">
    <property type="protein sequence ID" value="SDF09985.1"/>
    <property type="molecule type" value="Genomic_DNA"/>
</dbReference>
<feature type="transmembrane region" description="Helical" evidence="1">
    <location>
        <begin position="40"/>
        <end position="57"/>
    </location>
</feature>
<sequence>MKVDNRRSVQIKAYILSFILLLEILLVISSQIVHKRMDELIVGAGILFSLVIIWKLIRFKIVILDISEHIVSIKTRHPFSRSINFPQMEVPLHKIFSCHLKDELLTTFLIVNIHTKNNVRSFYYKLGILSGKSANDFKKVLEILKTYKKEQMGSEG</sequence>
<keyword evidence="1" id="KW-0812">Transmembrane</keyword>
<evidence type="ECO:0000256" key="1">
    <source>
        <dbReference type="SAM" id="Phobius"/>
    </source>
</evidence>
<proteinExistence type="predicted"/>
<accession>A0A1G7IBF4</accession>
<name>A0A1G7IBF4_9FLAO</name>
<dbReference type="Proteomes" id="UP000199203">
    <property type="component" value="Unassembled WGS sequence"/>
</dbReference>
<keyword evidence="3" id="KW-1185">Reference proteome</keyword>
<keyword evidence="1" id="KW-1133">Transmembrane helix</keyword>
<feature type="transmembrane region" description="Helical" evidence="1">
    <location>
        <begin position="12"/>
        <end position="34"/>
    </location>
</feature>
<dbReference type="AlphaFoldDB" id="A0A1G7IBF4"/>
<dbReference type="STRING" id="454006.SAMN05421825_1036"/>